<evidence type="ECO:0000256" key="2">
    <source>
        <dbReference type="ARBA" id="ARBA00007871"/>
    </source>
</evidence>
<evidence type="ECO:0000256" key="3">
    <source>
        <dbReference type="ARBA" id="ARBA00011738"/>
    </source>
</evidence>
<comment type="function">
    <text evidence="12">In the presence of manganese, represses expression of mntH and mntS. Up-regulates expression of mntP.</text>
</comment>
<evidence type="ECO:0000256" key="5">
    <source>
        <dbReference type="ARBA" id="ARBA00022490"/>
    </source>
</evidence>
<protein>
    <recommendedName>
        <fullName evidence="4">Transcriptional regulator MntR</fullName>
    </recommendedName>
    <alternativeName>
        <fullName evidence="13">Manganese transport regulator</fullName>
    </alternativeName>
</protein>
<evidence type="ECO:0000313" key="15">
    <source>
        <dbReference type="EMBL" id="NYZ19770.1"/>
    </source>
</evidence>
<dbReference type="Pfam" id="PF02742">
    <property type="entry name" value="Fe_dep_repr_C"/>
    <property type="match status" value="1"/>
</dbReference>
<keyword evidence="7" id="KW-0805">Transcription regulation</keyword>
<comment type="subcellular location">
    <subcellularLocation>
        <location evidence="1">Cytoplasm</location>
    </subcellularLocation>
</comment>
<dbReference type="InterPro" id="IPR001367">
    <property type="entry name" value="Fe_dep_repressor"/>
</dbReference>
<evidence type="ECO:0000256" key="11">
    <source>
        <dbReference type="ARBA" id="ARBA00023211"/>
    </source>
</evidence>
<evidence type="ECO:0000256" key="9">
    <source>
        <dbReference type="ARBA" id="ARBA00023159"/>
    </source>
</evidence>
<keyword evidence="8" id="KW-0238">DNA-binding</keyword>
<dbReference type="InterPro" id="IPR036390">
    <property type="entry name" value="WH_DNA-bd_sf"/>
</dbReference>
<reference evidence="15 16" key="1">
    <citation type="submission" date="2020-05" db="EMBL/GenBank/DDBJ databases">
        <title>Azospirillum oleiclasticum sp. nov, a nitrogen-fixing and heavy crude oil-emulsifying bacterium isolated from the crude oil of Yumen Oilfield.</title>
        <authorList>
            <person name="Wu D."/>
            <person name="Cai M."/>
            <person name="Zhang X."/>
        </authorList>
    </citation>
    <scope>NUCLEOTIDE SEQUENCE [LARGE SCALE GENOMIC DNA]</scope>
    <source>
        <strain evidence="15 16">ROY-1-1-2</strain>
    </source>
</reference>
<comment type="caution">
    <text evidence="15">The sequence shown here is derived from an EMBL/GenBank/DDBJ whole genome shotgun (WGS) entry which is preliminary data.</text>
</comment>
<dbReference type="NCBIfam" id="NF008273">
    <property type="entry name" value="PRK11050.1"/>
    <property type="match status" value="1"/>
</dbReference>
<accession>A0ABX2T610</accession>
<feature type="domain" description="HTH dtxR-type" evidence="14">
    <location>
        <begin position="28"/>
        <end position="88"/>
    </location>
</feature>
<evidence type="ECO:0000256" key="13">
    <source>
        <dbReference type="ARBA" id="ARBA00032593"/>
    </source>
</evidence>
<name>A0ABX2T610_9PROT</name>
<evidence type="ECO:0000256" key="4">
    <source>
        <dbReference type="ARBA" id="ARBA00022386"/>
    </source>
</evidence>
<keyword evidence="10" id="KW-0804">Transcription</keyword>
<keyword evidence="9" id="KW-0010">Activator</keyword>
<dbReference type="Proteomes" id="UP000584642">
    <property type="component" value="Unassembled WGS sequence"/>
</dbReference>
<dbReference type="PANTHER" id="PTHR33238">
    <property type="entry name" value="IRON (METAL) DEPENDENT REPRESSOR, DTXR FAMILY"/>
    <property type="match status" value="1"/>
</dbReference>
<dbReference type="PANTHER" id="PTHR33238:SF11">
    <property type="entry name" value="TRANSCRIPTIONAL REGULATOR MNTR"/>
    <property type="match status" value="1"/>
</dbReference>
<evidence type="ECO:0000256" key="10">
    <source>
        <dbReference type="ARBA" id="ARBA00023163"/>
    </source>
</evidence>
<dbReference type="Gene3D" id="1.10.60.10">
    <property type="entry name" value="Iron dependent repressor, metal binding and dimerisation domain"/>
    <property type="match status" value="1"/>
</dbReference>
<dbReference type="InterPro" id="IPR036421">
    <property type="entry name" value="Fe_dep_repressor_sf"/>
</dbReference>
<keyword evidence="6" id="KW-0678">Repressor</keyword>
<evidence type="ECO:0000313" key="16">
    <source>
        <dbReference type="Proteomes" id="UP000584642"/>
    </source>
</evidence>
<gene>
    <name evidence="15" type="primary">mntR</name>
    <name evidence="15" type="ORF">HND93_08605</name>
</gene>
<proteinExistence type="inferred from homology"/>
<evidence type="ECO:0000259" key="14">
    <source>
        <dbReference type="PROSITE" id="PS50944"/>
    </source>
</evidence>
<dbReference type="InterPro" id="IPR050536">
    <property type="entry name" value="DtxR_MntR_Metal-Reg"/>
</dbReference>
<dbReference type="Gene3D" id="1.10.10.10">
    <property type="entry name" value="Winged helix-like DNA-binding domain superfamily/Winged helix DNA-binding domain"/>
    <property type="match status" value="1"/>
</dbReference>
<dbReference type="EMBL" id="JABFDB010000004">
    <property type="protein sequence ID" value="NYZ19770.1"/>
    <property type="molecule type" value="Genomic_DNA"/>
</dbReference>
<dbReference type="InterPro" id="IPR036388">
    <property type="entry name" value="WH-like_DNA-bd_sf"/>
</dbReference>
<dbReference type="InterPro" id="IPR022689">
    <property type="entry name" value="Iron_dep_repressor"/>
</dbReference>
<dbReference type="SUPFAM" id="SSF46785">
    <property type="entry name" value="Winged helix' DNA-binding domain"/>
    <property type="match status" value="1"/>
</dbReference>
<comment type="subunit">
    <text evidence="3">Homodimer.</text>
</comment>
<dbReference type="SMART" id="SM00529">
    <property type="entry name" value="HTH_DTXR"/>
    <property type="match status" value="1"/>
</dbReference>
<evidence type="ECO:0000256" key="8">
    <source>
        <dbReference type="ARBA" id="ARBA00023125"/>
    </source>
</evidence>
<dbReference type="PROSITE" id="PS50944">
    <property type="entry name" value="HTH_DTXR"/>
    <property type="match status" value="1"/>
</dbReference>
<comment type="similarity">
    <text evidence="2">Belongs to the DtxR/MntR family.</text>
</comment>
<evidence type="ECO:0000256" key="1">
    <source>
        <dbReference type="ARBA" id="ARBA00004496"/>
    </source>
</evidence>
<sequence>MSSPVTEDDNAATRRAAAFQRIRDAHQTEVAEDYVELIEDLIASNGEARLVDVAEYMGVTHGTAAKVIQRLQREGLLHSRPYRSIFLTDSGRSMAADARRRHQVVMAFLLAIGVDERTAEADSEGIEHHVSEETLAAFERFTRRSGGGTG</sequence>
<keyword evidence="11" id="KW-0464">Manganese</keyword>
<keyword evidence="16" id="KW-1185">Reference proteome</keyword>
<dbReference type="Pfam" id="PF01325">
    <property type="entry name" value="Fe_dep_repress"/>
    <property type="match status" value="1"/>
</dbReference>
<organism evidence="15 16">
    <name type="scientific">Azospirillum oleiclasticum</name>
    <dbReference type="NCBI Taxonomy" id="2735135"/>
    <lineage>
        <taxon>Bacteria</taxon>
        <taxon>Pseudomonadati</taxon>
        <taxon>Pseudomonadota</taxon>
        <taxon>Alphaproteobacteria</taxon>
        <taxon>Rhodospirillales</taxon>
        <taxon>Azospirillaceae</taxon>
        <taxon>Azospirillum</taxon>
    </lineage>
</organism>
<evidence type="ECO:0000256" key="7">
    <source>
        <dbReference type="ARBA" id="ARBA00023015"/>
    </source>
</evidence>
<keyword evidence="5" id="KW-0963">Cytoplasm</keyword>
<evidence type="ECO:0000256" key="6">
    <source>
        <dbReference type="ARBA" id="ARBA00022491"/>
    </source>
</evidence>
<evidence type="ECO:0000256" key="12">
    <source>
        <dbReference type="ARBA" id="ARBA00025185"/>
    </source>
</evidence>
<dbReference type="InterPro" id="IPR022687">
    <property type="entry name" value="HTH_DTXR"/>
</dbReference>